<feature type="non-terminal residue" evidence="3">
    <location>
        <position position="1"/>
    </location>
</feature>
<keyword evidence="2" id="KW-1133">Transmembrane helix</keyword>
<dbReference type="CDD" id="cd15482">
    <property type="entry name" value="Sialidase_non-viral"/>
    <property type="match status" value="1"/>
</dbReference>
<name>A0A2W5Z1Q4_9BACT</name>
<dbReference type="SUPFAM" id="SSF50939">
    <property type="entry name" value="Sialidases"/>
    <property type="match status" value="2"/>
</dbReference>
<sequence>GRVRDLARFAAGGRHDEQLVVEAAAAVVAVLVVSRHQTVAVSANVFVNPPGLIDASNSPTVVRDPHRPDSLVVVRRVDRPRFSAGLDWSNDGGAHWNHTALPLPAGDDRPYAPDAAFAPDGTLYVTYVNLEGAGNTPANLWVAKSTDDGASLSAPVRATGRLAFQPRLAVGGTGAVYLTWMQASEVGLLKLGPGPHPVVLARSTDGGQTFSAPSQVSDPGRPRVGAASPVVDRQGNVLVLYEDFKGDVRDFENLEGPPWDQPFALVLSRSTDGGRSFPAGTEVDAGLLATHRFLVFLPEYPSLAVGTRGRLYVAWSDGRNGDEDVFLRRSDDDGRTWSGPIRVNNDRLHDGTDQSLPRVAVGDNGQVSLVFLDRRRDPTNVMSDAELATSSDGGRSYRNIRVSSASFGSGVGPVTGPPFPVDFGSRLGLVAGHGAVVAAWTDSRLGTAATGRQDVVAATVRLPPPTRGLARWPTALVLLALGVASLAGWVLTAHEAT</sequence>
<dbReference type="Proteomes" id="UP000248724">
    <property type="component" value="Unassembled WGS sequence"/>
</dbReference>
<dbReference type="AlphaFoldDB" id="A0A2W5Z1Q4"/>
<comment type="caution">
    <text evidence="3">The sequence shown here is derived from an EMBL/GenBank/DDBJ whole genome shotgun (WGS) entry which is preliminary data.</text>
</comment>
<evidence type="ECO:0000256" key="2">
    <source>
        <dbReference type="SAM" id="Phobius"/>
    </source>
</evidence>
<organism evidence="3 4">
    <name type="scientific">Candidatus Aeolococcus gillhamiae</name>
    <dbReference type="NCBI Taxonomy" id="3127015"/>
    <lineage>
        <taxon>Bacteria</taxon>
        <taxon>Bacillati</taxon>
        <taxon>Candidatus Dormiibacterota</taxon>
        <taxon>Candidatus Dormibacteria</taxon>
        <taxon>Candidatus Aeolococcales</taxon>
        <taxon>Candidatus Aeolococcaceae</taxon>
        <taxon>Candidatus Aeolococcus</taxon>
    </lineage>
</organism>
<feature type="compositionally biased region" description="Polar residues" evidence="1">
    <location>
        <begin position="207"/>
        <end position="217"/>
    </location>
</feature>
<evidence type="ECO:0000313" key="4">
    <source>
        <dbReference type="Proteomes" id="UP000248724"/>
    </source>
</evidence>
<evidence type="ECO:0008006" key="5">
    <source>
        <dbReference type="Google" id="ProtNLM"/>
    </source>
</evidence>
<feature type="transmembrane region" description="Helical" evidence="2">
    <location>
        <begin position="472"/>
        <end position="491"/>
    </location>
</feature>
<evidence type="ECO:0000256" key="1">
    <source>
        <dbReference type="SAM" id="MobiDB-lite"/>
    </source>
</evidence>
<accession>A0A2W5Z1Q4</accession>
<dbReference type="InterPro" id="IPR036278">
    <property type="entry name" value="Sialidase_sf"/>
</dbReference>
<dbReference type="EMBL" id="QHBU01000271">
    <property type="protein sequence ID" value="PZR78067.1"/>
    <property type="molecule type" value="Genomic_DNA"/>
</dbReference>
<gene>
    <name evidence="3" type="ORF">DLM65_14075</name>
</gene>
<keyword evidence="2" id="KW-0812">Transmembrane</keyword>
<evidence type="ECO:0000313" key="3">
    <source>
        <dbReference type="EMBL" id="PZR78067.1"/>
    </source>
</evidence>
<keyword evidence="2" id="KW-0472">Membrane</keyword>
<dbReference type="Gene3D" id="2.120.10.10">
    <property type="match status" value="3"/>
</dbReference>
<reference evidence="3 4" key="1">
    <citation type="journal article" date="2017" name="Nature">
        <title>Atmospheric trace gases support primary production in Antarctic desert surface soil.</title>
        <authorList>
            <person name="Ji M."/>
            <person name="Greening C."/>
            <person name="Vanwonterghem I."/>
            <person name="Carere C.R."/>
            <person name="Bay S.K."/>
            <person name="Steen J.A."/>
            <person name="Montgomery K."/>
            <person name="Lines T."/>
            <person name="Beardall J."/>
            <person name="van Dorst J."/>
            <person name="Snape I."/>
            <person name="Stott M.B."/>
            <person name="Hugenholtz P."/>
            <person name="Ferrari B.C."/>
        </authorList>
    </citation>
    <scope>NUCLEOTIDE SEQUENCE [LARGE SCALE GENOMIC DNA]</scope>
    <source>
        <strain evidence="3">RRmetagenome_bin12</strain>
    </source>
</reference>
<protein>
    <recommendedName>
        <fullName evidence="5">Sialidase domain-containing protein</fullName>
    </recommendedName>
</protein>
<feature type="region of interest" description="Disordered" evidence="1">
    <location>
        <begin position="207"/>
        <end position="228"/>
    </location>
</feature>
<proteinExistence type="predicted"/>